<evidence type="ECO:0000256" key="1">
    <source>
        <dbReference type="PROSITE-ProRule" id="PRU00047"/>
    </source>
</evidence>
<sequence length="115" mass="13434">MDSIEKKYNERLEVLNSYIRQIQEKLNIDRATNTINDTDLIEKIKKYHTEDGDYLLIPCKEIIEETPSKIITTIPKVPETKLVNTSSRKKKMSCSYCNEKGHKRSQCPKILYPSL</sequence>
<evidence type="ECO:0000259" key="2">
    <source>
        <dbReference type="PROSITE" id="PS50158"/>
    </source>
</evidence>
<organism evidence="3 4">
    <name type="scientific">Pichia kluyveri</name>
    <name type="common">Yeast</name>
    <dbReference type="NCBI Taxonomy" id="36015"/>
    <lineage>
        <taxon>Eukaryota</taxon>
        <taxon>Fungi</taxon>
        <taxon>Dikarya</taxon>
        <taxon>Ascomycota</taxon>
        <taxon>Saccharomycotina</taxon>
        <taxon>Pichiomycetes</taxon>
        <taxon>Pichiales</taxon>
        <taxon>Pichiaceae</taxon>
        <taxon>Pichia</taxon>
    </lineage>
</organism>
<dbReference type="SUPFAM" id="SSF57756">
    <property type="entry name" value="Retrovirus zinc finger-like domains"/>
    <property type="match status" value="1"/>
</dbReference>
<dbReference type="Pfam" id="PF16588">
    <property type="entry name" value="zf-C2H2_10"/>
    <property type="match status" value="1"/>
</dbReference>
<dbReference type="GO" id="GO:0008270">
    <property type="term" value="F:zinc ion binding"/>
    <property type="evidence" value="ECO:0007669"/>
    <property type="project" value="UniProtKB-KW"/>
</dbReference>
<keyword evidence="4" id="KW-1185">Reference proteome</keyword>
<keyword evidence="1" id="KW-0862">Zinc</keyword>
<accession>A0AAV5R670</accession>
<dbReference type="InterPro" id="IPR001878">
    <property type="entry name" value="Znf_CCHC"/>
</dbReference>
<gene>
    <name evidence="3" type="ORF">DAPK24_029080</name>
</gene>
<comment type="caution">
    <text evidence="3">The sequence shown here is derived from an EMBL/GenBank/DDBJ whole genome shotgun (WGS) entry which is preliminary data.</text>
</comment>
<feature type="domain" description="CCHC-type" evidence="2">
    <location>
        <begin position="94"/>
        <end position="109"/>
    </location>
</feature>
<dbReference type="Gene3D" id="4.10.60.10">
    <property type="entry name" value="Zinc finger, CCHC-type"/>
    <property type="match status" value="1"/>
</dbReference>
<protein>
    <recommendedName>
        <fullName evidence="2">CCHC-type domain-containing protein</fullName>
    </recommendedName>
</protein>
<proteinExistence type="predicted"/>
<dbReference type="Proteomes" id="UP001378960">
    <property type="component" value="Unassembled WGS sequence"/>
</dbReference>
<dbReference type="PROSITE" id="PS50158">
    <property type="entry name" value="ZF_CCHC"/>
    <property type="match status" value="1"/>
</dbReference>
<evidence type="ECO:0000313" key="3">
    <source>
        <dbReference type="EMBL" id="GMM46333.1"/>
    </source>
</evidence>
<keyword evidence="1" id="KW-0863">Zinc-finger</keyword>
<name>A0AAV5R670_PICKL</name>
<dbReference type="EMBL" id="BTGB01000003">
    <property type="protein sequence ID" value="GMM46333.1"/>
    <property type="molecule type" value="Genomic_DNA"/>
</dbReference>
<dbReference type="InterPro" id="IPR036875">
    <property type="entry name" value="Znf_CCHC_sf"/>
</dbReference>
<reference evidence="3 4" key="1">
    <citation type="journal article" date="2023" name="Elife">
        <title>Identification of key yeast species and microbe-microbe interactions impacting larval growth of Drosophila in the wild.</title>
        <authorList>
            <person name="Mure A."/>
            <person name="Sugiura Y."/>
            <person name="Maeda R."/>
            <person name="Honda K."/>
            <person name="Sakurai N."/>
            <person name="Takahashi Y."/>
            <person name="Watada M."/>
            <person name="Katoh T."/>
            <person name="Gotoh A."/>
            <person name="Gotoh Y."/>
            <person name="Taniguchi I."/>
            <person name="Nakamura K."/>
            <person name="Hayashi T."/>
            <person name="Katayama T."/>
            <person name="Uemura T."/>
            <person name="Hattori Y."/>
        </authorList>
    </citation>
    <scope>NUCLEOTIDE SEQUENCE [LARGE SCALE GENOMIC DNA]</scope>
    <source>
        <strain evidence="3 4">PK-24</strain>
    </source>
</reference>
<dbReference type="AlphaFoldDB" id="A0AAV5R670"/>
<evidence type="ECO:0000313" key="4">
    <source>
        <dbReference type="Proteomes" id="UP001378960"/>
    </source>
</evidence>
<dbReference type="GO" id="GO:0003676">
    <property type="term" value="F:nucleic acid binding"/>
    <property type="evidence" value="ECO:0007669"/>
    <property type="project" value="InterPro"/>
</dbReference>
<keyword evidence="1" id="KW-0479">Metal-binding</keyword>